<dbReference type="Pfam" id="PF19630">
    <property type="entry name" value="DUF6134"/>
    <property type="match status" value="1"/>
</dbReference>
<dbReference type="Proteomes" id="UP000005555">
    <property type="component" value="Unassembled WGS sequence"/>
</dbReference>
<sequence>MIRSLFIVFFLLATNQVVSNELEDTSIRFLDFDVFLNDREVGQHQFELLQRGESTEVSSTMALDFKVFKIKRVKYLHQANEIWQSGCLVSLQSETEKQGNAFAIEASTDQTGLVVQRPDETETLTGCVRGFAYWNSQWLRGENLLNAETGINVPVDISSQVSEKDSITHIKIVLPKVDIDLQYDAAGEWLSLETELLIGGTLRYQRVL</sequence>
<gene>
    <name evidence="1" type="ORF">GB2207_03484</name>
</gene>
<keyword evidence="2" id="KW-1185">Reference proteome</keyword>
<dbReference type="eggNOG" id="COG4338">
    <property type="taxonomic scope" value="Bacteria"/>
</dbReference>
<protein>
    <submittedName>
        <fullName evidence="1">Uncharacterized protein</fullName>
    </submittedName>
</protein>
<accession>Q1YRE1</accession>
<dbReference type="AlphaFoldDB" id="Q1YRE1"/>
<dbReference type="EMBL" id="AAPI01000005">
    <property type="protein sequence ID" value="EAS46667.1"/>
    <property type="molecule type" value="Genomic_DNA"/>
</dbReference>
<dbReference type="HOGENOM" id="CLU_083030_0_0_6"/>
<evidence type="ECO:0000313" key="1">
    <source>
        <dbReference type="EMBL" id="EAS46667.1"/>
    </source>
</evidence>
<reference evidence="1 2" key="1">
    <citation type="submission" date="2006-03" db="EMBL/GenBank/DDBJ databases">
        <authorList>
            <person name="Giovannoni S.J."/>
            <person name="Cho J.-C."/>
            <person name="Ferriera S."/>
            <person name="Johnson J."/>
            <person name="Kravitz S."/>
            <person name="Halpern A."/>
            <person name="Remington K."/>
            <person name="Beeson K."/>
            <person name="Tran B."/>
            <person name="Rogers Y.-H."/>
            <person name="Friedman R."/>
            <person name="Venter J.C."/>
        </authorList>
    </citation>
    <scope>NUCLEOTIDE SEQUENCE [LARGE SCALE GENOMIC DNA]</scope>
    <source>
        <strain evidence="1 2">HTCC2207</strain>
    </source>
</reference>
<comment type="caution">
    <text evidence="1">The sequence shown here is derived from an EMBL/GenBank/DDBJ whole genome shotgun (WGS) entry which is preliminary data.</text>
</comment>
<dbReference type="OrthoDB" id="5761531at2"/>
<dbReference type="InterPro" id="IPR045767">
    <property type="entry name" value="DUF6134"/>
</dbReference>
<dbReference type="STRING" id="314287.GB2207_03484"/>
<organism evidence="1 2">
    <name type="scientific">gamma proteobacterium HTCC2207</name>
    <dbReference type="NCBI Taxonomy" id="314287"/>
    <lineage>
        <taxon>Bacteria</taxon>
        <taxon>Pseudomonadati</taxon>
        <taxon>Pseudomonadota</taxon>
        <taxon>Gammaproteobacteria</taxon>
        <taxon>Cellvibrionales</taxon>
        <taxon>Porticoccaceae</taxon>
        <taxon>SAR92 clade</taxon>
    </lineage>
</organism>
<name>Q1YRE1_9GAMM</name>
<proteinExistence type="predicted"/>
<evidence type="ECO:0000313" key="2">
    <source>
        <dbReference type="Proteomes" id="UP000005555"/>
    </source>
</evidence>